<name>A0AAV0DEM0_9ASTE</name>
<dbReference type="InterPro" id="IPR055411">
    <property type="entry name" value="LRR_FXL15/At3g58940/PEG3-like"/>
</dbReference>
<keyword evidence="3" id="KW-1185">Reference proteome</keyword>
<dbReference type="PROSITE" id="PS50181">
    <property type="entry name" value="FBOX"/>
    <property type="match status" value="1"/>
</dbReference>
<dbReference type="InterPro" id="IPR036047">
    <property type="entry name" value="F-box-like_dom_sf"/>
</dbReference>
<sequence length="416" mass="47971">MMATRRMDRFSELPSEILDNILRLLAIQEAARMAILSKLWREMWLNLRDLNFDWNFFQYIEKKYSSAHSALRTKKTKTETISSDTLTSAGMYVVNKVLTEHKGHIRKFKFSFFHHGRTSLTSRSFDIDQWLLLITRKGVEVMDICFDREGKDEYSLPKCIFSCPTLKTLRLHGVSVEPLEMPCILPNATSLSFENVEFEPNDALEYRVNVPMLESLLFIDCANMFRFNITAPKLCKLHIHSSDDQCRSFLPLRLDMASVSTLILDVLSLKKFVEDFRSSGPQLQPHELNVECLCLSNDSNEDGVFSAFIHLLKLCPKLRELKMDLAFVKALRNCLGTKSENSKELYRVAKAHNLLHTMSIDFVNACENYPALIMGLLSSFPTLVKFIIYDLDSEFNTKILEFPKNVEMKVVNFGIE</sequence>
<protein>
    <recommendedName>
        <fullName evidence="1">F-box domain-containing protein</fullName>
    </recommendedName>
</protein>
<dbReference type="EMBL" id="CAMAPF010000087">
    <property type="protein sequence ID" value="CAH9096446.1"/>
    <property type="molecule type" value="Genomic_DNA"/>
</dbReference>
<dbReference type="PANTHER" id="PTHR31639">
    <property type="entry name" value="F-BOX PROTEIN-LIKE"/>
    <property type="match status" value="1"/>
</dbReference>
<dbReference type="SUPFAM" id="SSF52047">
    <property type="entry name" value="RNI-like"/>
    <property type="match status" value="1"/>
</dbReference>
<dbReference type="SUPFAM" id="SSF81383">
    <property type="entry name" value="F-box domain"/>
    <property type="match status" value="1"/>
</dbReference>
<dbReference type="AlphaFoldDB" id="A0AAV0DEM0"/>
<feature type="domain" description="F-box" evidence="1">
    <location>
        <begin position="7"/>
        <end position="57"/>
    </location>
</feature>
<comment type="caution">
    <text evidence="2">The sequence shown here is derived from an EMBL/GenBank/DDBJ whole genome shotgun (WGS) entry which is preliminary data.</text>
</comment>
<accession>A0AAV0DEM0</accession>
<gene>
    <name evidence="2" type="ORF">CEPIT_LOCUS13740</name>
</gene>
<proteinExistence type="predicted"/>
<dbReference type="InterPro" id="IPR001810">
    <property type="entry name" value="F-box_dom"/>
</dbReference>
<dbReference type="PANTHER" id="PTHR31639:SF256">
    <property type="entry name" value="OS07G0242900 PROTEIN"/>
    <property type="match status" value="1"/>
</dbReference>
<reference evidence="2" key="1">
    <citation type="submission" date="2022-07" db="EMBL/GenBank/DDBJ databases">
        <authorList>
            <person name="Macas J."/>
            <person name="Novak P."/>
            <person name="Neumann P."/>
        </authorList>
    </citation>
    <scope>NUCLEOTIDE SEQUENCE</scope>
</reference>
<evidence type="ECO:0000259" key="1">
    <source>
        <dbReference type="PROSITE" id="PS50181"/>
    </source>
</evidence>
<organism evidence="2 3">
    <name type="scientific">Cuscuta epithymum</name>
    <dbReference type="NCBI Taxonomy" id="186058"/>
    <lineage>
        <taxon>Eukaryota</taxon>
        <taxon>Viridiplantae</taxon>
        <taxon>Streptophyta</taxon>
        <taxon>Embryophyta</taxon>
        <taxon>Tracheophyta</taxon>
        <taxon>Spermatophyta</taxon>
        <taxon>Magnoliopsida</taxon>
        <taxon>eudicotyledons</taxon>
        <taxon>Gunneridae</taxon>
        <taxon>Pentapetalae</taxon>
        <taxon>asterids</taxon>
        <taxon>lamiids</taxon>
        <taxon>Solanales</taxon>
        <taxon>Convolvulaceae</taxon>
        <taxon>Cuscuteae</taxon>
        <taxon>Cuscuta</taxon>
        <taxon>Cuscuta subgen. Cuscuta</taxon>
    </lineage>
</organism>
<dbReference type="Pfam" id="PF24758">
    <property type="entry name" value="LRR_At5g56370"/>
    <property type="match status" value="1"/>
</dbReference>
<dbReference type="Pfam" id="PF00646">
    <property type="entry name" value="F-box"/>
    <property type="match status" value="1"/>
</dbReference>
<dbReference type="Proteomes" id="UP001152523">
    <property type="component" value="Unassembled WGS sequence"/>
</dbReference>
<evidence type="ECO:0000313" key="3">
    <source>
        <dbReference type="Proteomes" id="UP001152523"/>
    </source>
</evidence>
<evidence type="ECO:0000313" key="2">
    <source>
        <dbReference type="EMBL" id="CAH9096446.1"/>
    </source>
</evidence>